<dbReference type="InterPro" id="IPR025558">
    <property type="entry name" value="DUF4283"/>
</dbReference>
<name>A0A438CGR4_VITVI</name>
<feature type="region of interest" description="Disordered" evidence="1">
    <location>
        <begin position="513"/>
        <end position="582"/>
    </location>
</feature>
<evidence type="ECO:0000259" key="2">
    <source>
        <dbReference type="Pfam" id="PF00078"/>
    </source>
</evidence>
<evidence type="ECO:0000259" key="3">
    <source>
        <dbReference type="Pfam" id="PF14111"/>
    </source>
</evidence>
<dbReference type="Pfam" id="PF14111">
    <property type="entry name" value="DUF4283"/>
    <property type="match status" value="1"/>
</dbReference>
<evidence type="ECO:0000256" key="1">
    <source>
        <dbReference type="SAM" id="MobiDB-lite"/>
    </source>
</evidence>
<dbReference type="Pfam" id="PF00078">
    <property type="entry name" value="RVT_1"/>
    <property type="match status" value="1"/>
</dbReference>
<accession>A0A438CGR4</accession>
<reference evidence="4 5" key="1">
    <citation type="journal article" date="2018" name="PLoS Genet.">
        <title>Population sequencing reveals clonal diversity and ancestral inbreeding in the grapevine cultivar Chardonnay.</title>
        <authorList>
            <person name="Roach M.J."/>
            <person name="Johnson D.L."/>
            <person name="Bohlmann J."/>
            <person name="van Vuuren H.J."/>
            <person name="Jones S.J."/>
            <person name="Pretorius I.S."/>
            <person name="Schmidt S.A."/>
            <person name="Borneman A.R."/>
        </authorList>
    </citation>
    <scope>NUCLEOTIDE SEQUENCE [LARGE SCALE GENOMIC DNA]</scope>
    <source>
        <strain evidence="5">cv. Chardonnay</strain>
        <tissue evidence="4">Leaf</tissue>
    </source>
</reference>
<organism evidence="4 5">
    <name type="scientific">Vitis vinifera</name>
    <name type="common">Grape</name>
    <dbReference type="NCBI Taxonomy" id="29760"/>
    <lineage>
        <taxon>Eukaryota</taxon>
        <taxon>Viridiplantae</taxon>
        <taxon>Streptophyta</taxon>
        <taxon>Embryophyta</taxon>
        <taxon>Tracheophyta</taxon>
        <taxon>Spermatophyta</taxon>
        <taxon>Magnoliopsida</taxon>
        <taxon>eudicotyledons</taxon>
        <taxon>Gunneridae</taxon>
        <taxon>Pentapetalae</taxon>
        <taxon>rosids</taxon>
        <taxon>Vitales</taxon>
        <taxon>Vitaceae</taxon>
        <taxon>Viteae</taxon>
        <taxon>Vitis</taxon>
    </lineage>
</organism>
<gene>
    <name evidence="4" type="primary">VvCHDh000004_179</name>
    <name evidence="4" type="ORF">CK203_096204</name>
</gene>
<proteinExistence type="predicted"/>
<dbReference type="PANTHER" id="PTHR33116:SF78">
    <property type="entry name" value="OS12G0587133 PROTEIN"/>
    <property type="match status" value="1"/>
</dbReference>
<dbReference type="PANTHER" id="PTHR33116">
    <property type="entry name" value="REVERSE TRANSCRIPTASE ZINC-BINDING DOMAIN-CONTAINING PROTEIN-RELATED-RELATED"/>
    <property type="match status" value="1"/>
</dbReference>
<feature type="domain" description="Reverse transcriptase" evidence="2">
    <location>
        <begin position="1029"/>
        <end position="1182"/>
    </location>
</feature>
<dbReference type="Gene3D" id="3.60.10.10">
    <property type="entry name" value="Endonuclease/exonuclease/phosphatase"/>
    <property type="match status" value="1"/>
</dbReference>
<dbReference type="InterPro" id="IPR000477">
    <property type="entry name" value="RT_dom"/>
</dbReference>
<feature type="compositionally biased region" description="Polar residues" evidence="1">
    <location>
        <begin position="426"/>
        <end position="446"/>
    </location>
</feature>
<feature type="region of interest" description="Disordered" evidence="1">
    <location>
        <begin position="410"/>
        <end position="469"/>
    </location>
</feature>
<dbReference type="Proteomes" id="UP000288805">
    <property type="component" value="Unassembled WGS sequence"/>
</dbReference>
<sequence length="1572" mass="176073">MMPVKSPVSSPGGKCWFGIDLKSFEINIEDHKGKVRGKICERGPKFSSWIRFGGKGLSLLLEGVESVCGLKERTPFRKFWSEGDRVYSLELRVVFCWIKQSPSQASPSSSVGRGLCPLRNRPEPRDAVWLEIEKETLDRNEELLGRCLVGSWVGDADRLPDPVSFGSWAKNSWFLEGNLWLSNVRENLMLLEFEFEDEAERVFSSGIRSFRGRSFRLEKWKPSVGCLEGDNEETRHVWVRILGLPPHLWGRSLFKQFGDACGRYVAVDENTAERRNLKWAKVLVETSGWQHPSSLQVVAGATCYALQLWWEEEPCLSSVIPACRSDPASVTLQPEKLLSPTLGTVAPTSDLTGEAAPSSPARAMEKGQYPLSQARVEESGQILDALAHSSLACGRPFGLGLGKAQVPMGSSLKPLDPAPSKALRQESPSCSLRRSGAPSATPSFSRAPQKVASPLLDAPTASRPVEASKTPQMEAFSPVESPMHAFELSLPVKARKSTQLEASHLVEVPTAVKELPSPAEARNKKGTPALPPISLRGDPSSSSSSFWDTGLERGREPGSRPLSPMARDVERDSSDYPPGEEGWSEEELSKLLHFSQVLGMPVEGHEVEILELLSKLKLRTGSNSLRKRRKKKKSCSTRFERELKRLECSVSYKGTSGISKRSGLHDCDKRKLIKGVVRNQKADLVCLLETKVDARGTAGGLLLIWDNRVLENLEVESGGYSISVRFRNCSDGFSWIFSGVYGPVIGSEKEDFWEELGAIRGLWEDPADMRRFSEVIGELGLRDIPLAGAISQSALPRLVSDHSPIILEAGGFSSGKSPFRFENMWLKIEGFKDLVKSWWNGYSVEGFSSHCIAEKLKALKKDLKKWNKEVVGNVSFNRAEALSRLQQWEAKENENALTPEDLEAKNLDLEEYKKWALLEETSWRQKSREIWLREGDKNTKDKRRCLQCLPNLLSDPGDWRPSINGLNFKELGEGLASSLEVMFSEEEIFAALSSFCGDKAPVLPPWDLPKKLKLHVPLAHSKEGGDEDLKDFRPISLVGSVYKLLAKVLANRLKTVMGEVISDSQHAFVHGRQILDAVLIANEALDSRLKDNIPGLLLKMDIEKAFDHVNWNFLMEVMSKMGFGHRWINWIKWCCSTTSFSILINGSPSGFFRSSRGLRQGDPLSPYLFLLAMEALSQLLSRARNEAIPVGEDIPMETLAAVLGCKIGSLPTSYLGLPLGAPYKSIRVWDAVEERFRKRLSLWKRQYLSKGGRLTLLKSTLSSLPTYFLSLFVIPKRVCARLEKIQRDFLWGGGALEKKPHLVSWKVVCADKKKGGLGIRSLATFNKALLGKWLWRFANENEPLWKQIILSKYDLQEGGWCSKDARNRMGWGLEGHQKRKLSPSCLTSLSTKEGWVAEAWEEDEGGGSWGLRFNRHLNDWEVGEVESLLTPSQGIPNPPSRLELFGRLGFQLGLVSLVGRRLGIDCSHRPPEENCQNVMAPNFLPVWGAMGDALHCEKSPPRLAWFLCGQEKEESLESCPPLLDVDHWRERNRRAFDDMERNDQDIKSIFLYTFVNWARVYIGEHTLSLIDL</sequence>
<evidence type="ECO:0000313" key="5">
    <source>
        <dbReference type="Proteomes" id="UP000288805"/>
    </source>
</evidence>
<feature type="region of interest" description="Disordered" evidence="1">
    <location>
        <begin position="341"/>
        <end position="364"/>
    </location>
</feature>
<dbReference type="SUPFAM" id="SSF56672">
    <property type="entry name" value="DNA/RNA polymerases"/>
    <property type="match status" value="1"/>
</dbReference>
<dbReference type="CDD" id="cd01650">
    <property type="entry name" value="RT_nLTR_like"/>
    <property type="match status" value="1"/>
</dbReference>
<protein>
    <submittedName>
        <fullName evidence="4">Putative ribonuclease H protein</fullName>
    </submittedName>
</protein>
<dbReference type="InterPro" id="IPR043502">
    <property type="entry name" value="DNA/RNA_pol_sf"/>
</dbReference>
<dbReference type="InterPro" id="IPR036691">
    <property type="entry name" value="Endo/exonu/phosph_ase_sf"/>
</dbReference>
<dbReference type="SUPFAM" id="SSF56219">
    <property type="entry name" value="DNase I-like"/>
    <property type="match status" value="1"/>
</dbReference>
<dbReference type="EMBL" id="QGNW01002237">
    <property type="protein sequence ID" value="RVW22376.1"/>
    <property type="molecule type" value="Genomic_DNA"/>
</dbReference>
<evidence type="ECO:0000313" key="4">
    <source>
        <dbReference type="EMBL" id="RVW22376.1"/>
    </source>
</evidence>
<feature type="domain" description="DUF4283" evidence="3">
    <location>
        <begin position="140"/>
        <end position="227"/>
    </location>
</feature>
<comment type="caution">
    <text evidence="4">The sequence shown here is derived from an EMBL/GenBank/DDBJ whole genome shotgun (WGS) entry which is preliminary data.</text>
</comment>